<feature type="domain" description="Dynamin-type G" evidence="3">
    <location>
        <begin position="79"/>
        <end position="330"/>
    </location>
</feature>
<keyword evidence="2" id="KW-0342">GTP-binding</keyword>
<dbReference type="InterPro" id="IPR022812">
    <property type="entry name" value="Dynamin"/>
</dbReference>
<reference evidence="4 5" key="1">
    <citation type="submission" date="2020-04" db="EMBL/GenBank/DDBJ databases">
        <title>Advantages and limits of metagenomic assembly and binning of a giant virus.</title>
        <authorList>
            <person name="Schulz F."/>
            <person name="Andreani J."/>
            <person name="Francis R."/>
            <person name="Boudjemaa H."/>
            <person name="Bou Khalil J.Y."/>
            <person name="Lee J."/>
            <person name="La Scola B."/>
            <person name="Woyke T."/>
        </authorList>
    </citation>
    <scope>NUCLEOTIDE SEQUENCE [LARGE SCALE GENOMIC DNA]</scope>
    <source>
        <strain evidence="4 5">FV1/VV64</strain>
    </source>
</reference>
<evidence type="ECO:0000256" key="2">
    <source>
        <dbReference type="ARBA" id="ARBA00023134"/>
    </source>
</evidence>
<dbReference type="Gene3D" id="3.40.50.300">
    <property type="entry name" value="P-loop containing nucleotide triphosphate hydrolases"/>
    <property type="match status" value="1"/>
</dbReference>
<sequence>MLLIIPIIFNNIEMLACAYSAISYSSGALPVAARAATYVPRVYRGLRSMPRFNPRHYATDTSKLFIAISDLDEKYNIKLKSFPSVVVVGPQSSGKSSVIEAICGETILPKAMKMATMKPMHLTTIRSPEKKFKVGDRELKTEREAADEIDRVNNNTHIQKVNDTIWSPDVYNAILIDLPGLFVVAGKNEADLPKKVKDMSIQHLQDVSNIPLVVHAAPSDPATNHAIKLVGKYGREGDTLGIITKVDMLERQKTSFIEDMLRGDTCPMGHGYCTVVLRNDKDVEAGMTVNDKIKIEKEFFTRVPLKPSGVPQMRKMISNIQFSRVKEQIPNLIIDIDAQVANLKISQNFLQNLLSNDQKRLASRLRMMIEKLVGSSLDRAEFEDKLKKEFKTIIGKYMEESFNKTEKNIIPKFSTKQIDGNVFSYNINHKSNPSNYKEDGIKELFSYGLVSPVFLDNQTITNTFTKELELALGVPMIDLHIDDPLGKKRAQWNRYLNGYFSRLLSDDNIHKIVHDVTEKLLLEYIYNDVEGTDDLTKKFAEYMIKEIGNEAYESKIKYSITAMLNIERRPQVSIFEVARYISQMYPSYFTFHGKFFESMSRESKRLRLEIYSDEWNEAYLRVVSDKLTENCYRNVAVNLLDRMVEKLLEMCIDMFNKENAIKEQNKVKEKTDKLIEIRNIVASFAASKKDDDE</sequence>
<dbReference type="PRINTS" id="PR00195">
    <property type="entry name" value="DYNAMIN"/>
</dbReference>
<dbReference type="GO" id="GO:0016559">
    <property type="term" value="P:peroxisome fission"/>
    <property type="evidence" value="ECO:0007669"/>
    <property type="project" value="TreeGrafter"/>
</dbReference>
<dbReference type="InterPro" id="IPR001401">
    <property type="entry name" value="Dynamin_GTPase"/>
</dbReference>
<evidence type="ECO:0000259" key="3">
    <source>
        <dbReference type="PROSITE" id="PS51718"/>
    </source>
</evidence>
<dbReference type="GO" id="GO:0005525">
    <property type="term" value="F:GTP binding"/>
    <property type="evidence" value="ECO:0007669"/>
    <property type="project" value="InterPro"/>
</dbReference>
<evidence type="ECO:0000256" key="1">
    <source>
        <dbReference type="ARBA" id="ARBA00022741"/>
    </source>
</evidence>
<dbReference type="GO" id="GO:0000266">
    <property type="term" value="P:mitochondrial fission"/>
    <property type="evidence" value="ECO:0007669"/>
    <property type="project" value="TreeGrafter"/>
</dbReference>
<dbReference type="PROSITE" id="PS51718">
    <property type="entry name" value="G_DYNAMIN_2"/>
    <property type="match status" value="1"/>
</dbReference>
<dbReference type="GO" id="GO:0016020">
    <property type="term" value="C:membrane"/>
    <property type="evidence" value="ECO:0007669"/>
    <property type="project" value="TreeGrafter"/>
</dbReference>
<evidence type="ECO:0000313" key="5">
    <source>
        <dbReference type="Proteomes" id="UP001162001"/>
    </source>
</evidence>
<dbReference type="GO" id="GO:0008017">
    <property type="term" value="F:microtubule binding"/>
    <property type="evidence" value="ECO:0007669"/>
    <property type="project" value="TreeGrafter"/>
</dbReference>
<dbReference type="Proteomes" id="UP001162001">
    <property type="component" value="Segment"/>
</dbReference>
<proteinExistence type="predicted"/>
<dbReference type="SMART" id="SM00053">
    <property type="entry name" value="DYNc"/>
    <property type="match status" value="1"/>
</dbReference>
<dbReference type="SUPFAM" id="SSF52540">
    <property type="entry name" value="P-loop containing nucleoside triphosphate hydrolases"/>
    <property type="match status" value="1"/>
</dbReference>
<name>A0A7D3QTU0_9VIRU</name>
<gene>
    <name evidence="4" type="ORF">Fadolivirus_1_149</name>
</gene>
<keyword evidence="5" id="KW-1185">Reference proteome</keyword>
<evidence type="ECO:0000313" key="4">
    <source>
        <dbReference type="EMBL" id="QKF93607.1"/>
    </source>
</evidence>
<dbReference type="PANTHER" id="PTHR11566:SF67">
    <property type="entry name" value="DYNAMIN-LIKE 120 KDA PROTEIN, MITOCHONDRIAL"/>
    <property type="match status" value="1"/>
</dbReference>
<dbReference type="Pfam" id="PF00350">
    <property type="entry name" value="Dynamin_N"/>
    <property type="match status" value="1"/>
</dbReference>
<dbReference type="GO" id="GO:0008053">
    <property type="term" value="P:mitochondrial fusion"/>
    <property type="evidence" value="ECO:0007669"/>
    <property type="project" value="TreeGrafter"/>
</dbReference>
<dbReference type="GO" id="GO:0003924">
    <property type="term" value="F:GTPase activity"/>
    <property type="evidence" value="ECO:0007669"/>
    <property type="project" value="InterPro"/>
</dbReference>
<keyword evidence="1" id="KW-0547">Nucleotide-binding</keyword>
<dbReference type="InterPro" id="IPR030381">
    <property type="entry name" value="G_DYNAMIN_dom"/>
</dbReference>
<dbReference type="InterPro" id="IPR045063">
    <property type="entry name" value="Dynamin_N"/>
</dbReference>
<dbReference type="PANTHER" id="PTHR11566">
    <property type="entry name" value="DYNAMIN"/>
    <property type="match status" value="1"/>
</dbReference>
<dbReference type="EMBL" id="MT418680">
    <property type="protein sequence ID" value="QKF93607.1"/>
    <property type="molecule type" value="Genomic_DNA"/>
</dbReference>
<dbReference type="GO" id="GO:0006897">
    <property type="term" value="P:endocytosis"/>
    <property type="evidence" value="ECO:0007669"/>
    <property type="project" value="TreeGrafter"/>
</dbReference>
<organism evidence="4 5">
    <name type="scientific">Fadolivirus FV1/VV64</name>
    <dbReference type="NCBI Taxonomy" id="3070911"/>
    <lineage>
        <taxon>Viruses</taxon>
        <taxon>Varidnaviria</taxon>
        <taxon>Bamfordvirae</taxon>
        <taxon>Nucleocytoviricota</taxon>
        <taxon>Megaviricetes</taxon>
        <taxon>Imitervirales</taxon>
        <taxon>Mimiviridae</taxon>
        <taxon>Klosneuvirinae</taxon>
        <taxon>Fadolivirus</taxon>
        <taxon>Fadolivirus algeromassiliense</taxon>
    </lineage>
</organism>
<protein>
    <submittedName>
        <fullName evidence="4">Dynamin superfamily protein</fullName>
    </submittedName>
</protein>
<accession>A0A7D3QTU0</accession>
<dbReference type="Pfam" id="PF01031">
    <property type="entry name" value="Dynamin_M"/>
    <property type="match status" value="1"/>
</dbReference>
<dbReference type="InterPro" id="IPR027417">
    <property type="entry name" value="P-loop_NTPase"/>
</dbReference>
<dbReference type="InterPro" id="IPR000375">
    <property type="entry name" value="Dynamin_stalk"/>
</dbReference>